<gene>
    <name evidence="5" type="ORF">RM445_02610</name>
</gene>
<name>A0ABU2N5S1_9PSEU</name>
<dbReference type="RefSeq" id="WP_311554308.1">
    <property type="nucleotide sequence ID" value="NZ_JAVREJ010000001.1"/>
</dbReference>
<dbReference type="Proteomes" id="UP001183202">
    <property type="component" value="Unassembled WGS sequence"/>
</dbReference>
<dbReference type="Gene3D" id="3.40.50.300">
    <property type="entry name" value="P-loop containing nucleotide triphosphate hydrolases"/>
    <property type="match status" value="1"/>
</dbReference>
<sequence length="676" mass="72895">MSGPGVGLGHLFARVALVEARVRAMVEHRRRDDPTPDDPFRGLYLTDDDVDRLLAARVTGPPRDDDALRDVERACDEAEAAGSPSRLRALQRACGLSDLDVEILLAALVPDLDARFERLYGYLNDDVTRRRATIGLALEIGAARPTAATARGRLTAGSPLLTHLLVAVEEPERPFLSRGLRVPDRVAAHLLGTDDPDAALTDVLADVVPTPGPLADDLGRVILAGIRLVYLRDHARRTGTGAAAAALQAAGYGVLALDLHRLATRPSPEELVRVAGREALLRGCGIVAEPVEALTASAADALRRLASLPVPVLLAGDVSWDPTWSTEVPLQAESPRFVPADRERFWTSALDGSVSVPVHLHLGPGQIGRAVRWAQLAATFDGRPVDRGLLQAGARAQNAAGLERLSRRVEPGVGWSDLVLADAVAAQLRELAARARHREKVLTEWRMRPGGGRGHGVAALFAGDSGTGKTMSAEVIAGELGLDLYRVDLATVVDKYVGETEKNLEKIFTEAAGVNGVLLFDEADAVFGKRSEVRDAHDRYANIESAYLLQRMETFDGLAILSTNLRANIDEAFTRRLDCIVDFPTPTEELRLQLWRNCLAPPLPLGDDLDLAFCAAAFELTGGNIRSAATTAAYLAAEADRPVGMGELIAAVEQEYRKLGRLVLEREFGRYLAMLR</sequence>
<dbReference type="CDD" id="cd19481">
    <property type="entry name" value="RecA-like_protease"/>
    <property type="match status" value="1"/>
</dbReference>
<dbReference type="InterPro" id="IPR054472">
    <property type="entry name" value="WHD"/>
</dbReference>
<dbReference type="SMART" id="SM00382">
    <property type="entry name" value="AAA"/>
    <property type="match status" value="1"/>
</dbReference>
<comment type="similarity">
    <text evidence="1">Belongs to the AAA ATPase family.</text>
</comment>
<evidence type="ECO:0000256" key="1">
    <source>
        <dbReference type="ARBA" id="ARBA00006914"/>
    </source>
</evidence>
<proteinExistence type="inferred from homology"/>
<evidence type="ECO:0000256" key="2">
    <source>
        <dbReference type="ARBA" id="ARBA00022741"/>
    </source>
</evidence>
<feature type="domain" description="AAA+ ATPase" evidence="4">
    <location>
        <begin position="455"/>
        <end position="587"/>
    </location>
</feature>
<dbReference type="EMBL" id="JAVREJ010000001">
    <property type="protein sequence ID" value="MDT0348413.1"/>
    <property type="molecule type" value="Genomic_DNA"/>
</dbReference>
<dbReference type="InterPro" id="IPR027417">
    <property type="entry name" value="P-loop_NTPase"/>
</dbReference>
<evidence type="ECO:0000259" key="4">
    <source>
        <dbReference type="SMART" id="SM00382"/>
    </source>
</evidence>
<dbReference type="InterPro" id="IPR003593">
    <property type="entry name" value="AAA+_ATPase"/>
</dbReference>
<dbReference type="SUPFAM" id="SSF52540">
    <property type="entry name" value="P-loop containing nucleoside triphosphate hydrolases"/>
    <property type="match status" value="1"/>
</dbReference>
<evidence type="ECO:0000313" key="5">
    <source>
        <dbReference type="EMBL" id="MDT0348413.1"/>
    </source>
</evidence>
<keyword evidence="6" id="KW-1185">Reference proteome</keyword>
<evidence type="ECO:0000313" key="6">
    <source>
        <dbReference type="Proteomes" id="UP001183202"/>
    </source>
</evidence>
<dbReference type="InterPro" id="IPR003959">
    <property type="entry name" value="ATPase_AAA_core"/>
</dbReference>
<dbReference type="Pfam" id="PF22977">
    <property type="entry name" value="WHD"/>
    <property type="match status" value="1"/>
</dbReference>
<protein>
    <submittedName>
        <fullName evidence="5">ATP-binding protein</fullName>
    </submittedName>
</protein>
<evidence type="ECO:0000256" key="3">
    <source>
        <dbReference type="ARBA" id="ARBA00022840"/>
    </source>
</evidence>
<dbReference type="GO" id="GO:0005524">
    <property type="term" value="F:ATP binding"/>
    <property type="evidence" value="ECO:0007669"/>
    <property type="project" value="UniProtKB-KW"/>
</dbReference>
<comment type="caution">
    <text evidence="5">The sequence shown here is derived from an EMBL/GenBank/DDBJ whole genome shotgun (WGS) entry which is preliminary data.</text>
</comment>
<keyword evidence="2" id="KW-0547">Nucleotide-binding</keyword>
<reference evidence="6" key="1">
    <citation type="submission" date="2023-07" db="EMBL/GenBank/DDBJ databases">
        <title>30 novel species of actinomycetes from the DSMZ collection.</title>
        <authorList>
            <person name="Nouioui I."/>
        </authorList>
    </citation>
    <scope>NUCLEOTIDE SEQUENCE [LARGE SCALE GENOMIC DNA]</scope>
    <source>
        <strain evidence="6">DSM 45834</strain>
    </source>
</reference>
<accession>A0ABU2N5S1</accession>
<dbReference type="Pfam" id="PF00004">
    <property type="entry name" value="AAA"/>
    <property type="match status" value="1"/>
</dbReference>
<dbReference type="PANTHER" id="PTHR23073">
    <property type="entry name" value="26S PROTEASOME REGULATORY SUBUNIT"/>
    <property type="match status" value="1"/>
</dbReference>
<organism evidence="5 6">
    <name type="scientific">Pseudonocardia charpentierae</name>
    <dbReference type="NCBI Taxonomy" id="3075545"/>
    <lineage>
        <taxon>Bacteria</taxon>
        <taxon>Bacillati</taxon>
        <taxon>Actinomycetota</taxon>
        <taxon>Actinomycetes</taxon>
        <taxon>Pseudonocardiales</taxon>
        <taxon>Pseudonocardiaceae</taxon>
        <taxon>Pseudonocardia</taxon>
    </lineage>
</organism>
<keyword evidence="3 5" id="KW-0067">ATP-binding</keyword>
<dbReference type="InterPro" id="IPR050221">
    <property type="entry name" value="26S_Proteasome_ATPase"/>
</dbReference>